<dbReference type="Proteomes" id="UP000824890">
    <property type="component" value="Unassembled WGS sequence"/>
</dbReference>
<name>A0ABQ7X2B9_BRANA</name>
<reference evidence="1 2" key="1">
    <citation type="submission" date="2021-05" db="EMBL/GenBank/DDBJ databases">
        <title>Genome Assembly of Synthetic Allotetraploid Brassica napus Reveals Homoeologous Exchanges between Subgenomes.</title>
        <authorList>
            <person name="Davis J.T."/>
        </authorList>
    </citation>
    <scope>NUCLEOTIDE SEQUENCE [LARGE SCALE GENOMIC DNA]</scope>
    <source>
        <strain evidence="2">cv. Da-Ae</strain>
        <tissue evidence="1">Seedling</tissue>
    </source>
</reference>
<proteinExistence type="predicted"/>
<evidence type="ECO:0000313" key="1">
    <source>
        <dbReference type="EMBL" id="KAH0849948.1"/>
    </source>
</evidence>
<protein>
    <submittedName>
        <fullName evidence="1">Uncharacterized protein</fullName>
    </submittedName>
</protein>
<gene>
    <name evidence="1" type="ORF">HID58_095936</name>
</gene>
<comment type="caution">
    <text evidence="1">The sequence shown here is derived from an EMBL/GenBank/DDBJ whole genome shotgun (WGS) entry which is preliminary data.</text>
</comment>
<evidence type="ECO:0000313" key="2">
    <source>
        <dbReference type="Proteomes" id="UP000824890"/>
    </source>
</evidence>
<organism evidence="1 2">
    <name type="scientific">Brassica napus</name>
    <name type="common">Rape</name>
    <dbReference type="NCBI Taxonomy" id="3708"/>
    <lineage>
        <taxon>Eukaryota</taxon>
        <taxon>Viridiplantae</taxon>
        <taxon>Streptophyta</taxon>
        <taxon>Embryophyta</taxon>
        <taxon>Tracheophyta</taxon>
        <taxon>Spermatophyta</taxon>
        <taxon>Magnoliopsida</taxon>
        <taxon>eudicotyledons</taxon>
        <taxon>Gunneridae</taxon>
        <taxon>Pentapetalae</taxon>
        <taxon>rosids</taxon>
        <taxon>malvids</taxon>
        <taxon>Brassicales</taxon>
        <taxon>Brassicaceae</taxon>
        <taxon>Brassiceae</taxon>
        <taxon>Brassica</taxon>
    </lineage>
</organism>
<dbReference type="EMBL" id="JAGKQM010002229">
    <property type="protein sequence ID" value="KAH0849948.1"/>
    <property type="molecule type" value="Genomic_DNA"/>
</dbReference>
<accession>A0ABQ7X2B9</accession>
<sequence>MRLEDSPVQLSILASFARPLSDAGGVWLAGVGPLKLYVLSPLIPLSVQALGFVRLLVLVGEHCDCFRGLAVYVLGFSSAHRITLTVLCLVGLRSVRISSRFHRHLHRSCSCSHRLSRRRRFSVETVSQGGELLRQASPWRLRLISKDRRPAPTLTPSSAPFPATRAPVNVNGTASLKPVRWAYLLVDGPGGRLVYLASLLKNSDGFIGRSVGPEDAADLVSTIFRGADWISTSLFNLYELL</sequence>
<keyword evidence="2" id="KW-1185">Reference proteome</keyword>